<name>Q4A153_STAS1</name>
<dbReference type="GeneID" id="3615254"/>
<dbReference type="Gene3D" id="3.40.50.150">
    <property type="entry name" value="Vaccinia Virus protein VP39"/>
    <property type="match status" value="2"/>
</dbReference>
<keyword evidence="6" id="KW-0238">DNA-binding</keyword>
<evidence type="ECO:0000259" key="9">
    <source>
        <dbReference type="Pfam" id="PF01555"/>
    </source>
</evidence>
<sequence length="259" mass="30290">MAKLNDLTGKEWVKSTKSWFTLQSRQRYKTIKHPGKFPEELAEKFILFFSKKNEVVFDPFMGVGSTAVASEENNREFKGIELESSFISMANSRLENNNNIIEGDSRYAKYYKDIEADFIITSPPYWNMLGKSRGNSNSQHKDRIQKNLDLVYSDSSNDLGNIDDYSTFMKNLQKVFKNCNKVLKSRKYMVIVVQNFRDSNGEYVTFAWDSVKYVEREGFTFVGEQIWCQDNKKLGIWGFPSTFISNNHHHYCLVFRKNE</sequence>
<evidence type="ECO:0000313" key="10">
    <source>
        <dbReference type="EMBL" id="BAE17173.1"/>
    </source>
</evidence>
<dbReference type="GO" id="GO:0009307">
    <property type="term" value="P:DNA restriction-modification system"/>
    <property type="evidence" value="ECO:0007669"/>
    <property type="project" value="UniProtKB-KW"/>
</dbReference>
<dbReference type="PATRIC" id="fig|342451.11.peg.29"/>
<evidence type="ECO:0000256" key="3">
    <source>
        <dbReference type="ARBA" id="ARBA00022679"/>
    </source>
</evidence>
<dbReference type="PRINTS" id="PR00508">
    <property type="entry name" value="S21N4MTFRASE"/>
</dbReference>
<evidence type="ECO:0000256" key="1">
    <source>
        <dbReference type="ARBA" id="ARBA00010203"/>
    </source>
</evidence>
<dbReference type="EMBL" id="AP008934">
    <property type="protein sequence ID" value="BAE17173.1"/>
    <property type="molecule type" value="Genomic_DNA"/>
</dbReference>
<dbReference type="HOGENOM" id="CLU_060286_0_0_9"/>
<gene>
    <name evidence="10" type="ordered locus">SSP0028</name>
</gene>
<keyword evidence="4" id="KW-0949">S-adenosyl-L-methionine</keyword>
<dbReference type="RefSeq" id="WP_011302032.1">
    <property type="nucleotide sequence ID" value="NC_007350.1"/>
</dbReference>
<dbReference type="GO" id="GO:0015667">
    <property type="term" value="F:site-specific DNA-methyltransferase (cytosine-N4-specific) activity"/>
    <property type="evidence" value="ECO:0007669"/>
    <property type="project" value="UniProtKB-EC"/>
</dbReference>
<organism evidence="10 11">
    <name type="scientific">Staphylococcus saprophyticus subsp. saprophyticus (strain ATCC 15305 / DSM 20229 / NCIMB 8711 / NCTC 7292 / S-41)</name>
    <dbReference type="NCBI Taxonomy" id="342451"/>
    <lineage>
        <taxon>Bacteria</taxon>
        <taxon>Bacillati</taxon>
        <taxon>Bacillota</taxon>
        <taxon>Bacilli</taxon>
        <taxon>Bacillales</taxon>
        <taxon>Staphylococcaceae</taxon>
        <taxon>Staphylococcus</taxon>
    </lineage>
</organism>
<evidence type="ECO:0000256" key="4">
    <source>
        <dbReference type="ARBA" id="ARBA00022691"/>
    </source>
</evidence>
<dbReference type="KEGG" id="ssp:SSP0028"/>
<dbReference type="InterPro" id="IPR017985">
    <property type="entry name" value="MeTrfase_CN4_CS"/>
</dbReference>
<feature type="domain" description="DNA methylase N-4/N-6" evidence="9">
    <location>
        <begin position="14"/>
        <end position="91"/>
    </location>
</feature>
<dbReference type="GO" id="GO:0003677">
    <property type="term" value="F:DNA binding"/>
    <property type="evidence" value="ECO:0007669"/>
    <property type="project" value="UniProtKB-KW"/>
</dbReference>
<keyword evidence="5" id="KW-0680">Restriction system</keyword>
<protein>
    <recommendedName>
        <fullName evidence="8">Methyltransferase</fullName>
        <ecNumber evidence="8">2.1.1.-</ecNumber>
    </recommendedName>
</protein>
<dbReference type="InterPro" id="IPR002941">
    <property type="entry name" value="DNA_methylase_N4/N6"/>
</dbReference>
<dbReference type="REBASE" id="14153">
    <property type="entry name" value="M1.SsaAORF28P"/>
</dbReference>
<dbReference type="SUPFAM" id="SSF53335">
    <property type="entry name" value="S-adenosyl-L-methionine-dependent methyltransferases"/>
    <property type="match status" value="2"/>
</dbReference>
<dbReference type="OrthoDB" id="9800801at2"/>
<keyword evidence="3" id="KW-0808">Transferase</keyword>
<evidence type="ECO:0000256" key="2">
    <source>
        <dbReference type="ARBA" id="ARBA00022603"/>
    </source>
</evidence>
<dbReference type="GO" id="GO:0032259">
    <property type="term" value="P:methylation"/>
    <property type="evidence" value="ECO:0007669"/>
    <property type="project" value="UniProtKB-KW"/>
</dbReference>
<dbReference type="Pfam" id="PF01555">
    <property type="entry name" value="N6_N4_Mtase"/>
    <property type="match status" value="2"/>
</dbReference>
<dbReference type="AlphaFoldDB" id="Q4A153"/>
<keyword evidence="11" id="KW-1185">Reference proteome</keyword>
<dbReference type="PROSITE" id="PS00093">
    <property type="entry name" value="N4_MTASE"/>
    <property type="match status" value="1"/>
</dbReference>
<comment type="catalytic activity">
    <reaction evidence="7">
        <text>a 2'-deoxycytidine in DNA + S-adenosyl-L-methionine = an N(4)-methyl-2'-deoxycytidine in DNA + S-adenosyl-L-homocysteine + H(+)</text>
        <dbReference type="Rhea" id="RHEA:16857"/>
        <dbReference type="Rhea" id="RHEA-COMP:11369"/>
        <dbReference type="Rhea" id="RHEA-COMP:13674"/>
        <dbReference type="ChEBI" id="CHEBI:15378"/>
        <dbReference type="ChEBI" id="CHEBI:57856"/>
        <dbReference type="ChEBI" id="CHEBI:59789"/>
        <dbReference type="ChEBI" id="CHEBI:85452"/>
        <dbReference type="ChEBI" id="CHEBI:137933"/>
        <dbReference type="EC" id="2.1.1.113"/>
    </reaction>
</comment>
<dbReference type="GO" id="GO:0008170">
    <property type="term" value="F:N-methyltransferase activity"/>
    <property type="evidence" value="ECO:0007669"/>
    <property type="project" value="InterPro"/>
</dbReference>
<evidence type="ECO:0000256" key="5">
    <source>
        <dbReference type="ARBA" id="ARBA00022747"/>
    </source>
</evidence>
<evidence type="ECO:0000313" key="11">
    <source>
        <dbReference type="Proteomes" id="UP000006371"/>
    </source>
</evidence>
<evidence type="ECO:0000256" key="7">
    <source>
        <dbReference type="ARBA" id="ARBA00049120"/>
    </source>
</evidence>
<comment type="similarity">
    <text evidence="1">Belongs to the N(4)/N(6)-methyltransferase family. N(4) subfamily.</text>
</comment>
<evidence type="ECO:0000256" key="8">
    <source>
        <dbReference type="RuleBase" id="RU362026"/>
    </source>
</evidence>
<keyword evidence="2 10" id="KW-0489">Methyltransferase</keyword>
<reference evidence="10 11" key="1">
    <citation type="journal article" date="2005" name="Proc. Natl. Acad. Sci. U.S.A.">
        <title>Whole genome sequence of Staphylococcus saprophyticus reveals the pathogenesis of uncomplicated urinary tract infection.</title>
        <authorList>
            <person name="Kuroda M."/>
            <person name="Yamashita A."/>
            <person name="Hirakawa H."/>
            <person name="Kumano M."/>
            <person name="Morikawa K."/>
            <person name="Higashide M."/>
            <person name="Maruyama A."/>
            <person name="Inose Y."/>
            <person name="Matoba K."/>
            <person name="Toh H."/>
            <person name="Kuhara S."/>
            <person name="Hattori M."/>
            <person name="Ohta T."/>
        </authorList>
    </citation>
    <scope>NUCLEOTIDE SEQUENCE [LARGE SCALE GENOMIC DNA]</scope>
    <source>
        <strain evidence="11">ATCC 15305 / DSM 20229 / NCIMB 8711 / NCTC 7292 / S-41</strain>
    </source>
</reference>
<dbReference type="EC" id="2.1.1.-" evidence="8"/>
<dbReference type="InterPro" id="IPR029063">
    <property type="entry name" value="SAM-dependent_MTases_sf"/>
</dbReference>
<dbReference type="InterPro" id="IPR001091">
    <property type="entry name" value="RM_Methyltransferase"/>
</dbReference>
<dbReference type="eggNOG" id="COG0863">
    <property type="taxonomic scope" value="Bacteria"/>
</dbReference>
<accession>Q4A153</accession>
<feature type="domain" description="DNA methylase N-4/N-6" evidence="9">
    <location>
        <begin position="117"/>
        <end position="258"/>
    </location>
</feature>
<proteinExistence type="inferred from homology"/>
<evidence type="ECO:0000256" key="6">
    <source>
        <dbReference type="ARBA" id="ARBA00023125"/>
    </source>
</evidence>
<dbReference type="Proteomes" id="UP000006371">
    <property type="component" value="Chromosome"/>
</dbReference>